<dbReference type="EMBL" id="CAWYQH010000108">
    <property type="protein sequence ID" value="CAK8688383.1"/>
    <property type="molecule type" value="Genomic_DNA"/>
</dbReference>
<organism evidence="1 2">
    <name type="scientific">Clavelina lepadiformis</name>
    <name type="common">Light-bulb sea squirt</name>
    <name type="synonym">Ascidia lepadiformis</name>
    <dbReference type="NCBI Taxonomy" id="159417"/>
    <lineage>
        <taxon>Eukaryota</taxon>
        <taxon>Metazoa</taxon>
        <taxon>Chordata</taxon>
        <taxon>Tunicata</taxon>
        <taxon>Ascidiacea</taxon>
        <taxon>Aplousobranchia</taxon>
        <taxon>Clavelinidae</taxon>
        <taxon>Clavelina</taxon>
    </lineage>
</organism>
<sequence>MRVPPKYTVTKVVWLNTPIRTIWNLHCADCIRQVLHLMRDGDDAIRRHTEYQLKVARPRPAAEKCT</sequence>
<accession>A0ABP0GBT7</accession>
<protein>
    <submittedName>
        <fullName evidence="1">Uncharacterized protein</fullName>
    </submittedName>
</protein>
<keyword evidence="2" id="KW-1185">Reference proteome</keyword>
<evidence type="ECO:0000313" key="2">
    <source>
        <dbReference type="Proteomes" id="UP001642483"/>
    </source>
</evidence>
<evidence type="ECO:0000313" key="1">
    <source>
        <dbReference type="EMBL" id="CAK8688383.1"/>
    </source>
</evidence>
<comment type="caution">
    <text evidence="1">The sequence shown here is derived from an EMBL/GenBank/DDBJ whole genome shotgun (WGS) entry which is preliminary data.</text>
</comment>
<dbReference type="Proteomes" id="UP001642483">
    <property type="component" value="Unassembled WGS sequence"/>
</dbReference>
<proteinExistence type="predicted"/>
<gene>
    <name evidence="1" type="ORF">CVLEPA_LOCUS20404</name>
</gene>
<name>A0ABP0GBT7_CLALP</name>
<reference evidence="1 2" key="1">
    <citation type="submission" date="2024-02" db="EMBL/GenBank/DDBJ databases">
        <authorList>
            <person name="Daric V."/>
            <person name="Darras S."/>
        </authorList>
    </citation>
    <scope>NUCLEOTIDE SEQUENCE [LARGE SCALE GENOMIC DNA]</scope>
</reference>